<name>A0AAN8AFQ4_ELEMC</name>
<comment type="caution">
    <text evidence="2">The sequence shown here is derived from an EMBL/GenBank/DDBJ whole genome shotgun (WGS) entry which is preliminary data.</text>
</comment>
<accession>A0AAN8AFQ4</accession>
<feature type="region of interest" description="Disordered" evidence="1">
    <location>
        <begin position="45"/>
        <end position="77"/>
    </location>
</feature>
<dbReference type="Proteomes" id="UP001346869">
    <property type="component" value="Unassembled WGS sequence"/>
</dbReference>
<protein>
    <submittedName>
        <fullName evidence="2">Uncharacterized protein</fullName>
    </submittedName>
</protein>
<proteinExistence type="predicted"/>
<reference evidence="2 3" key="2">
    <citation type="journal article" date="2023" name="Mol. Biol. Evol.">
        <title>Genomics of Secondarily Temperate Adaptation in the Only Non-Antarctic Icefish.</title>
        <authorList>
            <person name="Rivera-Colon A.G."/>
            <person name="Rayamajhi N."/>
            <person name="Minhas B.F."/>
            <person name="Madrigal G."/>
            <person name="Bilyk K.T."/>
            <person name="Yoon V."/>
            <person name="Hune M."/>
            <person name="Gregory S."/>
            <person name="Cheng C.H.C."/>
            <person name="Catchen J.M."/>
        </authorList>
    </citation>
    <scope>NUCLEOTIDE SEQUENCE [LARGE SCALE GENOMIC DNA]</scope>
    <source>
        <strain evidence="2">JMC-PN-2008</strain>
    </source>
</reference>
<evidence type="ECO:0000256" key="1">
    <source>
        <dbReference type="SAM" id="MobiDB-lite"/>
    </source>
</evidence>
<gene>
    <name evidence="2" type="ORF">PBY51_022506</name>
</gene>
<feature type="compositionally biased region" description="Basic and acidic residues" evidence="1">
    <location>
        <begin position="53"/>
        <end position="66"/>
    </location>
</feature>
<reference evidence="2 3" key="1">
    <citation type="journal article" date="2023" name="Genes (Basel)">
        <title>Chromosome-Level Genome Assembly and Circadian Gene Repertoire of the Patagonia Blennie Eleginops maclovinus-The Closest Ancestral Proxy of Antarctic Cryonotothenioids.</title>
        <authorList>
            <person name="Cheng C.C."/>
            <person name="Rivera-Colon A.G."/>
            <person name="Minhas B.F."/>
            <person name="Wilson L."/>
            <person name="Rayamajhi N."/>
            <person name="Vargas-Chacoff L."/>
            <person name="Catchen J.M."/>
        </authorList>
    </citation>
    <scope>NUCLEOTIDE SEQUENCE [LARGE SCALE GENOMIC DNA]</scope>
    <source>
        <strain evidence="2">JMC-PN-2008</strain>
    </source>
</reference>
<organism evidence="2 3">
    <name type="scientific">Eleginops maclovinus</name>
    <name type="common">Patagonian blennie</name>
    <name type="synonym">Eleginus maclovinus</name>
    <dbReference type="NCBI Taxonomy" id="56733"/>
    <lineage>
        <taxon>Eukaryota</taxon>
        <taxon>Metazoa</taxon>
        <taxon>Chordata</taxon>
        <taxon>Craniata</taxon>
        <taxon>Vertebrata</taxon>
        <taxon>Euteleostomi</taxon>
        <taxon>Actinopterygii</taxon>
        <taxon>Neopterygii</taxon>
        <taxon>Teleostei</taxon>
        <taxon>Neoteleostei</taxon>
        <taxon>Acanthomorphata</taxon>
        <taxon>Eupercaria</taxon>
        <taxon>Perciformes</taxon>
        <taxon>Notothenioidei</taxon>
        <taxon>Eleginopidae</taxon>
        <taxon>Eleginops</taxon>
    </lineage>
</organism>
<sequence length="77" mass="8461">MVDVSPIRSCQELSEDRIQTLGQERPGQPAVTSLTLAETIHLAEGGPPWVERNSPDHRLHAHEGRNARISRQVSGAN</sequence>
<evidence type="ECO:0000313" key="3">
    <source>
        <dbReference type="Proteomes" id="UP001346869"/>
    </source>
</evidence>
<keyword evidence="3" id="KW-1185">Reference proteome</keyword>
<evidence type="ECO:0000313" key="2">
    <source>
        <dbReference type="EMBL" id="KAK5861086.1"/>
    </source>
</evidence>
<dbReference type="AlphaFoldDB" id="A0AAN8AFQ4"/>
<dbReference type="EMBL" id="JAUZQC010000013">
    <property type="protein sequence ID" value="KAK5861086.1"/>
    <property type="molecule type" value="Genomic_DNA"/>
</dbReference>